<dbReference type="AlphaFoldDB" id="A0A919X7L6"/>
<dbReference type="NCBIfam" id="TIGR02898">
    <property type="entry name" value="spore_YhcN_YlaJ"/>
    <property type="match status" value="1"/>
</dbReference>
<evidence type="ECO:0000313" key="3">
    <source>
        <dbReference type="EMBL" id="GIO26025.1"/>
    </source>
</evidence>
<evidence type="ECO:0000256" key="1">
    <source>
        <dbReference type="SAM" id="MobiDB-lite"/>
    </source>
</evidence>
<reference evidence="3" key="1">
    <citation type="submission" date="2021-03" db="EMBL/GenBank/DDBJ databases">
        <title>Antimicrobial resistance genes in bacteria isolated from Japanese honey, and their potential for conferring macrolide and lincosamide resistance in the American foulbrood pathogen Paenibacillus larvae.</title>
        <authorList>
            <person name="Okamoto M."/>
            <person name="Kumagai M."/>
            <person name="Kanamori H."/>
            <person name="Takamatsu D."/>
        </authorList>
    </citation>
    <scope>NUCLEOTIDE SEQUENCE</scope>
    <source>
        <strain evidence="3">J43TS3</strain>
    </source>
</reference>
<accession>A0A919X7L6</accession>
<feature type="region of interest" description="Disordered" evidence="1">
    <location>
        <begin position="159"/>
        <end position="204"/>
    </location>
</feature>
<dbReference type="Pfam" id="PF09580">
    <property type="entry name" value="Spore_YhcN_YlaJ"/>
    <property type="match status" value="1"/>
</dbReference>
<dbReference type="InterPro" id="IPR014247">
    <property type="entry name" value="Spore_lipoprot_YhcN/YlaJ"/>
</dbReference>
<keyword evidence="4" id="KW-1185">Reference proteome</keyword>
<keyword evidence="2" id="KW-0732">Signal</keyword>
<protein>
    <submittedName>
        <fullName evidence="3">Lipoprotein YlaJ</fullName>
    </submittedName>
</protein>
<organism evidence="3 4">
    <name type="scientific">Ornithinibacillus bavariensis</name>
    <dbReference type="NCBI Taxonomy" id="545502"/>
    <lineage>
        <taxon>Bacteria</taxon>
        <taxon>Bacillati</taxon>
        <taxon>Bacillota</taxon>
        <taxon>Bacilli</taxon>
        <taxon>Bacillales</taxon>
        <taxon>Bacillaceae</taxon>
        <taxon>Ornithinibacillus</taxon>
    </lineage>
</organism>
<comment type="caution">
    <text evidence="3">The sequence shown here is derived from an EMBL/GenBank/DDBJ whole genome shotgun (WGS) entry which is preliminary data.</text>
</comment>
<feature type="signal peptide" evidence="2">
    <location>
        <begin position="1"/>
        <end position="23"/>
    </location>
</feature>
<dbReference type="PROSITE" id="PS51257">
    <property type="entry name" value="PROKAR_LIPOPROTEIN"/>
    <property type="match status" value="1"/>
</dbReference>
<keyword evidence="3" id="KW-0449">Lipoprotein</keyword>
<feature type="compositionally biased region" description="Basic and acidic residues" evidence="1">
    <location>
        <begin position="176"/>
        <end position="204"/>
    </location>
</feature>
<feature type="chain" id="PRO_5039378361" evidence="2">
    <location>
        <begin position="24"/>
        <end position="204"/>
    </location>
</feature>
<dbReference type="GO" id="GO:0030435">
    <property type="term" value="P:sporulation resulting in formation of a cellular spore"/>
    <property type="evidence" value="ECO:0007669"/>
    <property type="project" value="InterPro"/>
</dbReference>
<proteinExistence type="predicted"/>
<gene>
    <name evidence="3" type="primary">ylaJ</name>
    <name evidence="3" type="ORF">J43TS3_06360</name>
</gene>
<name>A0A919X7L6_9BACI</name>
<dbReference type="Proteomes" id="UP000676917">
    <property type="component" value="Unassembled WGS sequence"/>
</dbReference>
<evidence type="ECO:0000313" key="4">
    <source>
        <dbReference type="Proteomes" id="UP000676917"/>
    </source>
</evidence>
<dbReference type="EMBL" id="BORP01000001">
    <property type="protein sequence ID" value="GIO26025.1"/>
    <property type="molecule type" value="Genomic_DNA"/>
</dbReference>
<dbReference type="RefSeq" id="WP_212919520.1">
    <property type="nucleotide sequence ID" value="NZ_BORP01000001.1"/>
</dbReference>
<sequence>MLVKKAILVLSLLLLFGCQQNNADRALPSEKQDPNNRIVNVKNSSPVQDQNYSNQEIANHLASVADEVPQVNDAVAIVVGPYAVVGIDVDKDLDRSRVGTIKYSVIEALQHDRYGRTAVVVADADITQRIRNMNDKIRQGYPIQGVVDEVAAIVGRYMPDFPMPEDQPAEPNQNKKIIDDNNEEKKMDDIIDEQSKNNHDKRKD</sequence>
<dbReference type="InterPro" id="IPR019076">
    <property type="entry name" value="Spore_lipoprot_YhcN/YlaJ-like"/>
</dbReference>
<evidence type="ECO:0000256" key="2">
    <source>
        <dbReference type="SAM" id="SignalP"/>
    </source>
</evidence>